<comment type="similarity">
    <text evidence="3">Belongs to the CheD family.</text>
</comment>
<dbReference type="HAMAP" id="MF_01440">
    <property type="entry name" value="CheD"/>
    <property type="match status" value="1"/>
</dbReference>
<dbReference type="AlphaFoldDB" id="A0A918P0Q9"/>
<keyword evidence="2 3" id="KW-0378">Hydrolase</keyword>
<protein>
    <recommendedName>
        <fullName evidence="3">Probable chemoreceptor glutamine deamidase CheD</fullName>
        <ecNumber evidence="3">3.5.1.44</ecNumber>
    </recommendedName>
</protein>
<evidence type="ECO:0000256" key="2">
    <source>
        <dbReference type="ARBA" id="ARBA00022801"/>
    </source>
</evidence>
<evidence type="ECO:0000256" key="3">
    <source>
        <dbReference type="HAMAP-Rule" id="MF_01440"/>
    </source>
</evidence>
<dbReference type="GO" id="GO:0050568">
    <property type="term" value="F:protein-glutamine glutaminase activity"/>
    <property type="evidence" value="ECO:0007669"/>
    <property type="project" value="UniProtKB-UniRule"/>
</dbReference>
<dbReference type="Gene3D" id="3.30.1330.200">
    <property type="match status" value="1"/>
</dbReference>
<dbReference type="CDD" id="cd16352">
    <property type="entry name" value="CheD"/>
    <property type="match status" value="1"/>
</dbReference>
<dbReference type="PANTHER" id="PTHR35147:SF2">
    <property type="entry name" value="CHEMORECEPTOR GLUTAMINE DEAMIDASE CHED-RELATED"/>
    <property type="match status" value="1"/>
</dbReference>
<evidence type="ECO:0000313" key="4">
    <source>
        <dbReference type="EMBL" id="GGY10385.1"/>
    </source>
</evidence>
<dbReference type="GO" id="GO:0006935">
    <property type="term" value="P:chemotaxis"/>
    <property type="evidence" value="ECO:0007669"/>
    <property type="project" value="UniProtKB-UniRule"/>
</dbReference>
<comment type="catalytic activity">
    <reaction evidence="3">
        <text>L-glutaminyl-[protein] + H2O = L-glutamyl-[protein] + NH4(+)</text>
        <dbReference type="Rhea" id="RHEA:16441"/>
        <dbReference type="Rhea" id="RHEA-COMP:10207"/>
        <dbReference type="Rhea" id="RHEA-COMP:10208"/>
        <dbReference type="ChEBI" id="CHEBI:15377"/>
        <dbReference type="ChEBI" id="CHEBI:28938"/>
        <dbReference type="ChEBI" id="CHEBI:29973"/>
        <dbReference type="ChEBI" id="CHEBI:30011"/>
        <dbReference type="EC" id="3.5.1.44"/>
    </reaction>
</comment>
<comment type="caution">
    <text evidence="4">The sequence shown here is derived from an EMBL/GenBank/DDBJ whole genome shotgun (WGS) entry which is preliminary data.</text>
</comment>
<dbReference type="PANTHER" id="PTHR35147">
    <property type="entry name" value="CHEMORECEPTOR GLUTAMINE DEAMIDASE CHED-RELATED"/>
    <property type="match status" value="1"/>
</dbReference>
<accession>A0A918P0Q9</accession>
<dbReference type="Pfam" id="PF03975">
    <property type="entry name" value="CheD"/>
    <property type="match status" value="1"/>
</dbReference>
<name>A0A918P0Q9_9NEIS</name>
<reference evidence="4" key="2">
    <citation type="submission" date="2020-09" db="EMBL/GenBank/DDBJ databases">
        <authorList>
            <person name="Sun Q."/>
            <person name="Kim S."/>
        </authorList>
    </citation>
    <scope>NUCLEOTIDE SEQUENCE</scope>
    <source>
        <strain evidence="4">KCTC 32182</strain>
    </source>
</reference>
<dbReference type="EMBL" id="BMYX01000005">
    <property type="protein sequence ID" value="GGY10385.1"/>
    <property type="molecule type" value="Genomic_DNA"/>
</dbReference>
<dbReference type="InterPro" id="IPR011324">
    <property type="entry name" value="Cytotoxic_necrot_fac-like_cat"/>
</dbReference>
<sequence length="197" mass="21491">MAAAGQPGFGYFDAQFQLPAVKLLPGEYLATRAPQLLVTVLGSCVAACLRDRKTGISGMNHFMLPEGAPTGDQGPVTRFGMFAMERLINDMLKLGASREGLEAKVFGGGNVLHGMKIVNIGAQNGNFVLDYLANERIPVLAEDLLGEHARKVYFFTDTGKVMIRRLKSERLPTVAREEARYRDTVEHSGSGDVELFD</sequence>
<dbReference type="SUPFAM" id="SSF64438">
    <property type="entry name" value="CNF1/YfiH-like putative cysteine hydrolases"/>
    <property type="match status" value="1"/>
</dbReference>
<dbReference type="InterPro" id="IPR005659">
    <property type="entry name" value="Chemorcpt_Glu_NH3ase_CheD"/>
</dbReference>
<organism evidence="4 5">
    <name type="scientific">Paludibacterium paludis</name>
    <dbReference type="NCBI Taxonomy" id="1225769"/>
    <lineage>
        <taxon>Bacteria</taxon>
        <taxon>Pseudomonadati</taxon>
        <taxon>Pseudomonadota</taxon>
        <taxon>Betaproteobacteria</taxon>
        <taxon>Neisseriales</taxon>
        <taxon>Chromobacteriaceae</taxon>
        <taxon>Paludibacterium</taxon>
    </lineage>
</organism>
<proteinExistence type="inferred from homology"/>
<dbReference type="Proteomes" id="UP000645257">
    <property type="component" value="Unassembled WGS sequence"/>
</dbReference>
<dbReference type="EC" id="3.5.1.44" evidence="3"/>
<comment type="function">
    <text evidence="3">Probably deamidates glutamine residues to glutamate on methyl-accepting chemotaxis receptors (MCPs), playing an important role in chemotaxis.</text>
</comment>
<dbReference type="NCBIfam" id="NF010013">
    <property type="entry name" value="PRK13487.1"/>
    <property type="match status" value="1"/>
</dbReference>
<dbReference type="RefSeq" id="WP_189532161.1">
    <property type="nucleotide sequence ID" value="NZ_BMYX01000005.1"/>
</dbReference>
<reference evidence="4" key="1">
    <citation type="journal article" date="2014" name="Int. J. Syst. Evol. Microbiol.">
        <title>Complete genome sequence of Corynebacterium casei LMG S-19264T (=DSM 44701T), isolated from a smear-ripened cheese.</title>
        <authorList>
            <consortium name="US DOE Joint Genome Institute (JGI-PGF)"/>
            <person name="Walter F."/>
            <person name="Albersmeier A."/>
            <person name="Kalinowski J."/>
            <person name="Ruckert C."/>
        </authorList>
    </citation>
    <scope>NUCLEOTIDE SEQUENCE</scope>
    <source>
        <strain evidence="4">KCTC 32182</strain>
    </source>
</reference>
<evidence type="ECO:0000256" key="1">
    <source>
        <dbReference type="ARBA" id="ARBA00022500"/>
    </source>
</evidence>
<dbReference type="InterPro" id="IPR038592">
    <property type="entry name" value="CheD-like_sf"/>
</dbReference>
<evidence type="ECO:0000313" key="5">
    <source>
        <dbReference type="Proteomes" id="UP000645257"/>
    </source>
</evidence>
<keyword evidence="1 3" id="KW-0145">Chemotaxis</keyword>
<keyword evidence="5" id="KW-1185">Reference proteome</keyword>
<gene>
    <name evidence="4" type="primary">cheD1</name>
    <name evidence="3" type="synonym">cheD</name>
    <name evidence="4" type="ORF">GCM10011289_11410</name>
</gene>